<evidence type="ECO:0000256" key="1">
    <source>
        <dbReference type="SAM" id="Phobius"/>
    </source>
</evidence>
<accession>A0A517TUR1</accession>
<keyword evidence="1" id="KW-1133">Transmembrane helix</keyword>
<feature type="transmembrane region" description="Helical" evidence="1">
    <location>
        <begin position="80"/>
        <end position="101"/>
    </location>
</feature>
<dbReference type="KEGG" id="llh:I41_12770"/>
<feature type="transmembrane region" description="Helical" evidence="1">
    <location>
        <begin position="113"/>
        <end position="133"/>
    </location>
</feature>
<dbReference type="RefSeq" id="WP_145431708.1">
    <property type="nucleotide sequence ID" value="NZ_CP036339.1"/>
</dbReference>
<evidence type="ECO:0000313" key="3">
    <source>
        <dbReference type="Proteomes" id="UP000317909"/>
    </source>
</evidence>
<organism evidence="2 3">
    <name type="scientific">Lacipirellula limnantheis</name>
    <dbReference type="NCBI Taxonomy" id="2528024"/>
    <lineage>
        <taxon>Bacteria</taxon>
        <taxon>Pseudomonadati</taxon>
        <taxon>Planctomycetota</taxon>
        <taxon>Planctomycetia</taxon>
        <taxon>Pirellulales</taxon>
        <taxon>Lacipirellulaceae</taxon>
        <taxon>Lacipirellula</taxon>
    </lineage>
</organism>
<keyword evidence="1" id="KW-0472">Membrane</keyword>
<sequence length="220" mass="22730">MLELLFILAAVVGGTVMVFQFGLTVLGLSDHGDAVGDLADVHAGHGFDGDVSTADGDVSGDHHTSVATAADGQLHPDSSWLFGVVTFRTLVAALAFFGLAGMAALRMELARPVALILALGGGFAAMYGMYWSMRTVAGLASSGNERIGNAVGRRGTVYIPIPAENAGAGKVQLSMQNRIVEFLAVTDEAERLPTGSTVEVIAVAGSDTLHVRRAVEPAHA</sequence>
<dbReference type="AlphaFoldDB" id="A0A517TUR1"/>
<feature type="transmembrane region" description="Helical" evidence="1">
    <location>
        <begin position="5"/>
        <end position="28"/>
    </location>
</feature>
<reference evidence="2 3" key="1">
    <citation type="submission" date="2019-02" db="EMBL/GenBank/DDBJ databases">
        <title>Deep-cultivation of Planctomycetes and their phenomic and genomic characterization uncovers novel biology.</title>
        <authorList>
            <person name="Wiegand S."/>
            <person name="Jogler M."/>
            <person name="Boedeker C."/>
            <person name="Pinto D."/>
            <person name="Vollmers J."/>
            <person name="Rivas-Marin E."/>
            <person name="Kohn T."/>
            <person name="Peeters S.H."/>
            <person name="Heuer A."/>
            <person name="Rast P."/>
            <person name="Oberbeckmann S."/>
            <person name="Bunk B."/>
            <person name="Jeske O."/>
            <person name="Meyerdierks A."/>
            <person name="Storesund J.E."/>
            <person name="Kallscheuer N."/>
            <person name="Luecker S."/>
            <person name="Lage O.M."/>
            <person name="Pohl T."/>
            <person name="Merkel B.J."/>
            <person name="Hornburger P."/>
            <person name="Mueller R.-W."/>
            <person name="Bruemmer F."/>
            <person name="Labrenz M."/>
            <person name="Spormann A.M."/>
            <person name="Op den Camp H."/>
            <person name="Overmann J."/>
            <person name="Amann R."/>
            <person name="Jetten M.S.M."/>
            <person name="Mascher T."/>
            <person name="Medema M.H."/>
            <person name="Devos D.P."/>
            <person name="Kaster A.-K."/>
            <person name="Ovreas L."/>
            <person name="Rohde M."/>
            <person name="Galperin M.Y."/>
            <person name="Jogler C."/>
        </authorList>
    </citation>
    <scope>NUCLEOTIDE SEQUENCE [LARGE SCALE GENOMIC DNA]</scope>
    <source>
        <strain evidence="2 3">I41</strain>
    </source>
</reference>
<gene>
    <name evidence="2" type="ORF">I41_12770</name>
</gene>
<keyword evidence="3" id="KW-1185">Reference proteome</keyword>
<keyword evidence="1" id="KW-0812">Transmembrane</keyword>
<evidence type="ECO:0008006" key="4">
    <source>
        <dbReference type="Google" id="ProtNLM"/>
    </source>
</evidence>
<name>A0A517TUR1_9BACT</name>
<dbReference type="InterPro" id="IPR012340">
    <property type="entry name" value="NA-bd_OB-fold"/>
</dbReference>
<evidence type="ECO:0000313" key="2">
    <source>
        <dbReference type="EMBL" id="QDT72111.1"/>
    </source>
</evidence>
<dbReference type="EMBL" id="CP036339">
    <property type="protein sequence ID" value="QDT72111.1"/>
    <property type="molecule type" value="Genomic_DNA"/>
</dbReference>
<dbReference type="Proteomes" id="UP000317909">
    <property type="component" value="Chromosome"/>
</dbReference>
<protein>
    <recommendedName>
        <fullName evidence="4">NfeD-like C-terminal domain-containing protein</fullName>
    </recommendedName>
</protein>
<dbReference type="Gene3D" id="2.40.50.140">
    <property type="entry name" value="Nucleic acid-binding proteins"/>
    <property type="match status" value="1"/>
</dbReference>
<proteinExistence type="predicted"/>
<dbReference type="OrthoDB" id="289477at2"/>